<dbReference type="AlphaFoldDB" id="A0A8K1GX11"/>
<evidence type="ECO:0000313" key="1">
    <source>
        <dbReference type="EMBL" id="TRZ25947.1"/>
    </source>
</evidence>
<dbReference type="OrthoDB" id="9222547at2759"/>
<dbReference type="EMBL" id="SWJQ01000019">
    <property type="protein sequence ID" value="TRZ25948.1"/>
    <property type="molecule type" value="Genomic_DNA"/>
</dbReference>
<evidence type="ECO:0000313" key="2">
    <source>
        <dbReference type="EMBL" id="TRZ25948.1"/>
    </source>
</evidence>
<comment type="caution">
    <text evidence="2">The sequence shown here is derived from an EMBL/GenBank/DDBJ whole genome shotgun (WGS) entry which is preliminary data.</text>
</comment>
<dbReference type="EMBL" id="SWJQ01000019">
    <property type="protein sequence ID" value="TRZ25947.1"/>
    <property type="molecule type" value="Genomic_DNA"/>
</dbReference>
<name>A0A8K1GX11_9PASS</name>
<keyword evidence="3" id="KW-1185">Reference proteome</keyword>
<accession>A0A8K1GX11</accession>
<reference evidence="2" key="1">
    <citation type="submission" date="2019-04" db="EMBL/GenBank/DDBJ databases">
        <title>Genome assembly of Zosterops borbonicus 15179.</title>
        <authorList>
            <person name="Leroy T."/>
            <person name="Anselmetti Y."/>
            <person name="Tilak M.-K."/>
            <person name="Nabholz B."/>
        </authorList>
    </citation>
    <scope>NUCLEOTIDE SEQUENCE</scope>
    <source>
        <strain evidence="2">HGM_15179</strain>
        <tissue evidence="2">Muscle</tissue>
    </source>
</reference>
<gene>
    <name evidence="1" type="ORF">HGM15179_001070</name>
    <name evidence="2" type="ORF">HGM15179_001071</name>
</gene>
<sequence>MGNRIMEYAQLEETPRIIKIQLLALHKTIPKSHTTLPESIVQMFLGLCWAWCCDCFPGELDPVLNHPLGEKPFPDIQLKSLLTQLCAICTSPVAGYQREQIE</sequence>
<proteinExistence type="predicted"/>
<evidence type="ECO:0000313" key="3">
    <source>
        <dbReference type="Proteomes" id="UP000796761"/>
    </source>
</evidence>
<organism evidence="2 3">
    <name type="scientific">Zosterops borbonicus</name>
    <dbReference type="NCBI Taxonomy" id="364589"/>
    <lineage>
        <taxon>Eukaryota</taxon>
        <taxon>Metazoa</taxon>
        <taxon>Chordata</taxon>
        <taxon>Craniata</taxon>
        <taxon>Vertebrata</taxon>
        <taxon>Euteleostomi</taxon>
        <taxon>Archelosauria</taxon>
        <taxon>Archosauria</taxon>
        <taxon>Dinosauria</taxon>
        <taxon>Saurischia</taxon>
        <taxon>Theropoda</taxon>
        <taxon>Coelurosauria</taxon>
        <taxon>Aves</taxon>
        <taxon>Neognathae</taxon>
        <taxon>Neoaves</taxon>
        <taxon>Telluraves</taxon>
        <taxon>Australaves</taxon>
        <taxon>Passeriformes</taxon>
        <taxon>Sylvioidea</taxon>
        <taxon>Zosteropidae</taxon>
        <taxon>Zosterops</taxon>
    </lineage>
</organism>
<dbReference type="Proteomes" id="UP000796761">
    <property type="component" value="Unassembled WGS sequence"/>
</dbReference>
<protein>
    <submittedName>
        <fullName evidence="2">Uncharacterized protein</fullName>
    </submittedName>
</protein>